<reference evidence="2" key="1">
    <citation type="journal article" date="2019" name="Sci. Rep.">
        <title>Draft genome of Tanacetum cinerariifolium, the natural source of mosquito coil.</title>
        <authorList>
            <person name="Yamashiro T."/>
            <person name="Shiraishi A."/>
            <person name="Satake H."/>
            <person name="Nakayama K."/>
        </authorList>
    </citation>
    <scope>NUCLEOTIDE SEQUENCE</scope>
</reference>
<name>A0A6L2K6T1_TANCI</name>
<keyword evidence="1" id="KW-1133">Transmembrane helix</keyword>
<keyword evidence="1" id="KW-0812">Transmembrane</keyword>
<gene>
    <name evidence="2" type="ORF">Tci_016450</name>
</gene>
<keyword evidence="1" id="KW-0472">Membrane</keyword>
<proteinExistence type="predicted"/>
<accession>A0A6L2K6T1</accession>
<protein>
    <submittedName>
        <fullName evidence="2">Uncharacterized protein</fullName>
    </submittedName>
</protein>
<dbReference type="AlphaFoldDB" id="A0A6L2K6T1"/>
<sequence>MLPWLVSSQVVRIISSLHKELDMIDLGALNYFLGVFVTRESGGMFLPQKKYVLELLDRAHMTICDLIRTPVDTKSKLSSNGYPIHDPTLCRSLVALKRVLRYVCDPLDFGLQLYSFDARLLLPISMLIGMVALLLGGLHMVTVFSWGIISSKRQHTLSRSSMSIEGECIGVTNVVTETA</sequence>
<evidence type="ECO:0000313" key="2">
    <source>
        <dbReference type="EMBL" id="GEU44472.1"/>
    </source>
</evidence>
<dbReference type="EMBL" id="BKCJ010001850">
    <property type="protein sequence ID" value="GEU44472.1"/>
    <property type="molecule type" value="Genomic_DNA"/>
</dbReference>
<evidence type="ECO:0000256" key="1">
    <source>
        <dbReference type="SAM" id="Phobius"/>
    </source>
</evidence>
<comment type="caution">
    <text evidence="2">The sequence shown here is derived from an EMBL/GenBank/DDBJ whole genome shotgun (WGS) entry which is preliminary data.</text>
</comment>
<feature type="transmembrane region" description="Helical" evidence="1">
    <location>
        <begin position="120"/>
        <end position="149"/>
    </location>
</feature>
<organism evidence="2">
    <name type="scientific">Tanacetum cinerariifolium</name>
    <name type="common">Dalmatian daisy</name>
    <name type="synonym">Chrysanthemum cinerariifolium</name>
    <dbReference type="NCBI Taxonomy" id="118510"/>
    <lineage>
        <taxon>Eukaryota</taxon>
        <taxon>Viridiplantae</taxon>
        <taxon>Streptophyta</taxon>
        <taxon>Embryophyta</taxon>
        <taxon>Tracheophyta</taxon>
        <taxon>Spermatophyta</taxon>
        <taxon>Magnoliopsida</taxon>
        <taxon>eudicotyledons</taxon>
        <taxon>Gunneridae</taxon>
        <taxon>Pentapetalae</taxon>
        <taxon>asterids</taxon>
        <taxon>campanulids</taxon>
        <taxon>Asterales</taxon>
        <taxon>Asteraceae</taxon>
        <taxon>Asteroideae</taxon>
        <taxon>Anthemideae</taxon>
        <taxon>Anthemidinae</taxon>
        <taxon>Tanacetum</taxon>
    </lineage>
</organism>